<evidence type="ECO:0000313" key="7">
    <source>
        <dbReference type="EMBL" id="CAI4218450.1"/>
    </source>
</evidence>
<dbReference type="Proteomes" id="UP000838763">
    <property type="component" value="Unassembled WGS sequence"/>
</dbReference>
<proteinExistence type="inferred from homology"/>
<evidence type="ECO:0000313" key="8">
    <source>
        <dbReference type="Proteomes" id="UP000838763"/>
    </source>
</evidence>
<dbReference type="OrthoDB" id="5464at2759"/>
<evidence type="ECO:0000256" key="5">
    <source>
        <dbReference type="RuleBase" id="RU364054"/>
    </source>
</evidence>
<dbReference type="InterPro" id="IPR015659">
    <property type="entry name" value="Proline_oxidase"/>
</dbReference>
<comment type="function">
    <text evidence="5">Converts proline to delta-1-pyrroline-5-carboxylate.</text>
</comment>
<organism evidence="7 8">
    <name type="scientific">Parascedosporium putredinis</name>
    <dbReference type="NCBI Taxonomy" id="1442378"/>
    <lineage>
        <taxon>Eukaryota</taxon>
        <taxon>Fungi</taxon>
        <taxon>Dikarya</taxon>
        <taxon>Ascomycota</taxon>
        <taxon>Pezizomycotina</taxon>
        <taxon>Sordariomycetes</taxon>
        <taxon>Hypocreomycetidae</taxon>
        <taxon>Microascales</taxon>
        <taxon>Microascaceae</taxon>
        <taxon>Parascedosporium</taxon>
    </lineage>
</organism>
<comment type="catalytic activity">
    <reaction evidence="5">
        <text>L-proline + a quinone = (S)-1-pyrroline-5-carboxylate + a quinol + H(+)</text>
        <dbReference type="Rhea" id="RHEA:23784"/>
        <dbReference type="ChEBI" id="CHEBI:15378"/>
        <dbReference type="ChEBI" id="CHEBI:17388"/>
        <dbReference type="ChEBI" id="CHEBI:24646"/>
        <dbReference type="ChEBI" id="CHEBI:60039"/>
        <dbReference type="ChEBI" id="CHEBI:132124"/>
        <dbReference type="EC" id="1.5.5.2"/>
    </reaction>
</comment>
<comment type="cofactor">
    <cofactor evidence="5">
        <name>FAD</name>
        <dbReference type="ChEBI" id="CHEBI:57692"/>
    </cofactor>
</comment>
<dbReference type="PANTHER" id="PTHR13914">
    <property type="entry name" value="PROLINE OXIDASE"/>
    <property type="match status" value="1"/>
</dbReference>
<keyword evidence="4 5" id="KW-0642">Proline metabolism</keyword>
<keyword evidence="8" id="KW-1185">Reference proteome</keyword>
<dbReference type="GO" id="GO:0071949">
    <property type="term" value="F:FAD binding"/>
    <property type="evidence" value="ECO:0007669"/>
    <property type="project" value="TreeGrafter"/>
</dbReference>
<sequence length="419" mass="45565">MAVIDTHAVDAGHENETSEIGALGRLSRPQEEASPPLAVLPLTMVIRSLVISSISSSRLLLPPSLSLMSLLASTHISLLNPDKNPVLRFFIKKTFYAQFCAGATYAEAERTIDSLKELGFSGVILGYAREIVLTDQQLAALSSCDGPNVEECVRTEITPWKQGTIDTVNLAKPGDFVALKFTGAGRLAMADLKTRSPPSPALASAIDSICERAVSRGVRLLFDAEQAGIQPGIDDWTLSYMRKYNTDPGHAYIYGTYQAYLKSAPKTLATHLKAAEADSFTLGVKLVRGAYLGSDPRHLIHDTKANTDACYDGIAESAREISENEGAKTEVSFAQLMGMADEVSCELLPTAGKTGLASVPDRRGVQAYKYLVWGSTGECMKYLLRRAYENRDAVQRTKAGRDAMWVELVRRFKMAFGIA</sequence>
<evidence type="ECO:0000256" key="2">
    <source>
        <dbReference type="ARBA" id="ARBA00012695"/>
    </source>
</evidence>
<evidence type="ECO:0000256" key="4">
    <source>
        <dbReference type="ARBA" id="ARBA00023062"/>
    </source>
</evidence>
<evidence type="ECO:0000259" key="6">
    <source>
        <dbReference type="Pfam" id="PF01619"/>
    </source>
</evidence>
<dbReference type="GO" id="GO:0004657">
    <property type="term" value="F:proline dehydrogenase activity"/>
    <property type="evidence" value="ECO:0007669"/>
    <property type="project" value="UniProtKB-EC"/>
</dbReference>
<keyword evidence="5" id="KW-0285">Flavoprotein</keyword>
<reference evidence="7" key="1">
    <citation type="submission" date="2022-11" db="EMBL/GenBank/DDBJ databases">
        <authorList>
            <person name="Scott C."/>
            <person name="Bruce N."/>
        </authorList>
    </citation>
    <scope>NUCLEOTIDE SEQUENCE</scope>
</reference>
<keyword evidence="3 5" id="KW-0560">Oxidoreductase</keyword>
<dbReference type="GO" id="GO:0010133">
    <property type="term" value="P:L-proline catabolic process to L-glutamate"/>
    <property type="evidence" value="ECO:0007669"/>
    <property type="project" value="TreeGrafter"/>
</dbReference>
<dbReference type="InterPro" id="IPR029041">
    <property type="entry name" value="FAD-linked_oxidoreductase-like"/>
</dbReference>
<keyword evidence="5" id="KW-0274">FAD</keyword>
<evidence type="ECO:0000256" key="1">
    <source>
        <dbReference type="ARBA" id="ARBA00005869"/>
    </source>
</evidence>
<accession>A0A9P1HAY7</accession>
<dbReference type="EC" id="1.5.5.2" evidence="2 5"/>
<dbReference type="GO" id="GO:0005739">
    <property type="term" value="C:mitochondrion"/>
    <property type="evidence" value="ECO:0007669"/>
    <property type="project" value="TreeGrafter"/>
</dbReference>
<feature type="domain" description="Proline dehydrogenase" evidence="6">
    <location>
        <begin position="109"/>
        <end position="317"/>
    </location>
</feature>
<comment type="caution">
    <text evidence="7">The sequence shown here is derived from an EMBL/GenBank/DDBJ whole genome shotgun (WGS) entry which is preliminary data.</text>
</comment>
<feature type="domain" description="Proline dehydrogenase" evidence="6">
    <location>
        <begin position="319"/>
        <end position="398"/>
    </location>
</feature>
<protein>
    <recommendedName>
        <fullName evidence="2 5">Proline dehydrogenase</fullName>
        <ecNumber evidence="2 5">1.5.5.2</ecNumber>
    </recommendedName>
</protein>
<dbReference type="SUPFAM" id="SSF51730">
    <property type="entry name" value="FAD-linked oxidoreductase"/>
    <property type="match status" value="1"/>
</dbReference>
<gene>
    <name evidence="7" type="ORF">PPNO1_LOCUS8032</name>
</gene>
<dbReference type="InterPro" id="IPR002872">
    <property type="entry name" value="Proline_DH_dom"/>
</dbReference>
<dbReference type="EMBL" id="CALLCH030000018">
    <property type="protein sequence ID" value="CAI4218450.1"/>
    <property type="molecule type" value="Genomic_DNA"/>
</dbReference>
<dbReference type="AlphaFoldDB" id="A0A9P1HAY7"/>
<dbReference type="Pfam" id="PF01619">
    <property type="entry name" value="Pro_dh"/>
    <property type="match status" value="2"/>
</dbReference>
<evidence type="ECO:0000256" key="3">
    <source>
        <dbReference type="ARBA" id="ARBA00023002"/>
    </source>
</evidence>
<name>A0A9P1HAY7_9PEZI</name>
<dbReference type="PANTHER" id="PTHR13914:SF30">
    <property type="entry name" value="PROLINE DEHYDROGENASE"/>
    <property type="match status" value="1"/>
</dbReference>
<comment type="similarity">
    <text evidence="1 5">Belongs to the proline oxidase family.</text>
</comment>
<dbReference type="Gene3D" id="3.20.20.220">
    <property type="match status" value="1"/>
</dbReference>